<dbReference type="AlphaFoldDB" id="A0A5B7DP83"/>
<gene>
    <name evidence="1" type="ORF">E2C01_016509</name>
</gene>
<evidence type="ECO:0000313" key="2">
    <source>
        <dbReference type="Proteomes" id="UP000324222"/>
    </source>
</evidence>
<evidence type="ECO:0000313" key="1">
    <source>
        <dbReference type="EMBL" id="MPC23461.1"/>
    </source>
</evidence>
<proteinExistence type="predicted"/>
<name>A0A5B7DP83_PORTR</name>
<keyword evidence="2" id="KW-1185">Reference proteome</keyword>
<sequence>MITSSSERPCCLRSVSVRFCISVSGDVKERITSCQEKGTTGVWRGILSLIALAAEDSTTSVLVSRPQNTFSVRMMDAIARLSTGGPTLPATTFIFAKIYSPGRFNSLTNFLTMHPTGGRGTYWMLRKVASRPVMACTSWASGSFLQSLSMMRS</sequence>
<protein>
    <submittedName>
        <fullName evidence="1">Uncharacterized protein</fullName>
    </submittedName>
</protein>
<accession>A0A5B7DP83</accession>
<organism evidence="1 2">
    <name type="scientific">Portunus trituberculatus</name>
    <name type="common">Swimming crab</name>
    <name type="synonym">Neptunus trituberculatus</name>
    <dbReference type="NCBI Taxonomy" id="210409"/>
    <lineage>
        <taxon>Eukaryota</taxon>
        <taxon>Metazoa</taxon>
        <taxon>Ecdysozoa</taxon>
        <taxon>Arthropoda</taxon>
        <taxon>Crustacea</taxon>
        <taxon>Multicrustacea</taxon>
        <taxon>Malacostraca</taxon>
        <taxon>Eumalacostraca</taxon>
        <taxon>Eucarida</taxon>
        <taxon>Decapoda</taxon>
        <taxon>Pleocyemata</taxon>
        <taxon>Brachyura</taxon>
        <taxon>Eubrachyura</taxon>
        <taxon>Portunoidea</taxon>
        <taxon>Portunidae</taxon>
        <taxon>Portuninae</taxon>
        <taxon>Portunus</taxon>
    </lineage>
</organism>
<dbReference type="EMBL" id="VSRR010001209">
    <property type="protein sequence ID" value="MPC23461.1"/>
    <property type="molecule type" value="Genomic_DNA"/>
</dbReference>
<dbReference type="Proteomes" id="UP000324222">
    <property type="component" value="Unassembled WGS sequence"/>
</dbReference>
<comment type="caution">
    <text evidence="1">The sequence shown here is derived from an EMBL/GenBank/DDBJ whole genome shotgun (WGS) entry which is preliminary data.</text>
</comment>
<reference evidence="1 2" key="1">
    <citation type="submission" date="2019-05" db="EMBL/GenBank/DDBJ databases">
        <title>Another draft genome of Portunus trituberculatus and its Hox gene families provides insights of decapod evolution.</title>
        <authorList>
            <person name="Jeong J.-H."/>
            <person name="Song I."/>
            <person name="Kim S."/>
            <person name="Choi T."/>
            <person name="Kim D."/>
            <person name="Ryu S."/>
            <person name="Kim W."/>
        </authorList>
    </citation>
    <scope>NUCLEOTIDE SEQUENCE [LARGE SCALE GENOMIC DNA]</scope>
    <source>
        <tissue evidence="1">Muscle</tissue>
    </source>
</reference>